<evidence type="ECO:0000256" key="1">
    <source>
        <dbReference type="SAM" id="MobiDB-lite"/>
    </source>
</evidence>
<feature type="region of interest" description="Disordered" evidence="1">
    <location>
        <begin position="16"/>
        <end position="74"/>
    </location>
</feature>
<keyword evidence="3" id="KW-1185">Reference proteome</keyword>
<protein>
    <recommendedName>
        <fullName evidence="4">AB hydrolase-1 domain-containing protein</fullName>
    </recommendedName>
</protein>
<dbReference type="AlphaFoldDB" id="A0A1E1KQ48"/>
<name>A0A1E1KQ48_9HELO</name>
<dbReference type="Proteomes" id="UP000178912">
    <property type="component" value="Unassembled WGS sequence"/>
</dbReference>
<gene>
    <name evidence="2" type="ORF">RAG0_08291</name>
</gene>
<sequence length="268" mass="29642">MNLLLALSTPSKYVPTKANPEICLPKPERTSNPTPTPRRMLISSFMGPRNSNPSSLLLPPTNPRPPTPRQAGLVGSSLGASTALHLANKHPQVISLNTGIFVSGCERKWAPPGSFTSWASGVFLGSMDWVMVHLPRSVHVWLAAKLGMTVTEALYEDMQAVDSCVVGKVVMHELVEFVRVEDRNWRDLSEGVRARTCVVAGGLDEDENDSWERGEQLKIGNSESEALKVERRHAWNIQDPGLFVSGIRSWMQRCAMPDEYVNLEKKSV</sequence>
<dbReference type="EMBL" id="FJUX01000043">
    <property type="protein sequence ID" value="CZT00139.1"/>
    <property type="molecule type" value="Genomic_DNA"/>
</dbReference>
<dbReference type="SUPFAM" id="SSF53474">
    <property type="entry name" value="alpha/beta-Hydrolases"/>
    <property type="match status" value="1"/>
</dbReference>
<dbReference type="InterPro" id="IPR029058">
    <property type="entry name" value="AB_hydrolase_fold"/>
</dbReference>
<dbReference type="OrthoDB" id="8119704at2759"/>
<organism evidence="2 3">
    <name type="scientific">Rhynchosporium agropyri</name>
    <dbReference type="NCBI Taxonomy" id="914238"/>
    <lineage>
        <taxon>Eukaryota</taxon>
        <taxon>Fungi</taxon>
        <taxon>Dikarya</taxon>
        <taxon>Ascomycota</taxon>
        <taxon>Pezizomycotina</taxon>
        <taxon>Leotiomycetes</taxon>
        <taxon>Helotiales</taxon>
        <taxon>Ploettnerulaceae</taxon>
        <taxon>Rhynchosporium</taxon>
    </lineage>
</organism>
<reference evidence="3" key="1">
    <citation type="submission" date="2016-03" db="EMBL/GenBank/DDBJ databases">
        <authorList>
            <person name="Guldener U."/>
        </authorList>
    </citation>
    <scope>NUCLEOTIDE SEQUENCE [LARGE SCALE GENOMIC DNA]</scope>
    <source>
        <strain evidence="3">04CH-RAC-A.6.1</strain>
    </source>
</reference>
<dbReference type="Gene3D" id="3.40.50.1820">
    <property type="entry name" value="alpha/beta hydrolase"/>
    <property type="match status" value="1"/>
</dbReference>
<evidence type="ECO:0008006" key="4">
    <source>
        <dbReference type="Google" id="ProtNLM"/>
    </source>
</evidence>
<evidence type="ECO:0000313" key="3">
    <source>
        <dbReference type="Proteomes" id="UP000178912"/>
    </source>
</evidence>
<feature type="compositionally biased region" description="Low complexity" evidence="1">
    <location>
        <begin position="48"/>
        <end position="59"/>
    </location>
</feature>
<accession>A0A1E1KQ48</accession>
<proteinExistence type="predicted"/>
<evidence type="ECO:0000313" key="2">
    <source>
        <dbReference type="EMBL" id="CZT00139.1"/>
    </source>
</evidence>